<dbReference type="EMBL" id="AKIJ01000002">
    <property type="protein sequence ID" value="KFG26524.1"/>
    <property type="molecule type" value="Genomic_DNA"/>
</dbReference>
<proteinExistence type="predicted"/>
<keyword evidence="1" id="KW-0812">Transmembrane</keyword>
<dbReference type="RefSeq" id="XP_052905079.1">
    <property type="nucleotide sequence ID" value="XM_053048319.1"/>
</dbReference>
<keyword evidence="1" id="KW-0472">Membrane</keyword>
<dbReference type="Proteomes" id="UP000054524">
    <property type="component" value="Unassembled WGS sequence"/>
</dbReference>
<dbReference type="OrthoDB" id="2192024at2759"/>
<dbReference type="HOGENOM" id="CLU_1496626_0_0_1"/>
<dbReference type="InterPro" id="IPR031870">
    <property type="entry name" value="ATF7IP_BD"/>
</dbReference>
<sequence>MAKDIHLLLKETKKLLERKDPEDKDDIHSQLVGLYLYLQEYNEEDRESLVAAYNELVDRGLSAGISKLKKIIKKASEVVKIKKREEPEENAETQKLTASILDHSKTLKKKAESFGQMLENSKSFVENVSAGVRENVKQVEKGVHSLDSKEWYNLSTSQLVFLLGIVLLIFILMYVVIRMV</sequence>
<accession>A0A086J306</accession>
<evidence type="ECO:0000313" key="4">
    <source>
        <dbReference type="Proteomes" id="UP000054524"/>
    </source>
</evidence>
<gene>
    <name evidence="3" type="ORF">NESG_00672</name>
</gene>
<protein>
    <recommendedName>
        <fullName evidence="2">ATF7-interacting protein protein binding domain-containing protein</fullName>
    </recommendedName>
</protein>
<keyword evidence="1" id="KW-1133">Transmembrane helix</keyword>
<dbReference type="AlphaFoldDB" id="A0A086J306"/>
<dbReference type="Pfam" id="PF16788">
    <property type="entry name" value="ATF7IP_BD"/>
    <property type="match status" value="1"/>
</dbReference>
<keyword evidence="4" id="KW-1185">Reference proteome</keyword>
<feature type="transmembrane region" description="Helical" evidence="1">
    <location>
        <begin position="159"/>
        <end position="177"/>
    </location>
</feature>
<evidence type="ECO:0000256" key="1">
    <source>
        <dbReference type="SAM" id="Phobius"/>
    </source>
</evidence>
<organism evidence="3 4">
    <name type="scientific">Nematocida ausubeli (strain ATCC PRA-371 / ERTm2)</name>
    <name type="common">Nematode killer fungus</name>
    <dbReference type="NCBI Taxonomy" id="1913371"/>
    <lineage>
        <taxon>Eukaryota</taxon>
        <taxon>Fungi</taxon>
        <taxon>Fungi incertae sedis</taxon>
        <taxon>Microsporidia</taxon>
        <taxon>Nematocida</taxon>
    </lineage>
</organism>
<reference evidence="3 4" key="1">
    <citation type="journal article" date="2014" name="Genome Announc.">
        <title>Genome Sequence of the Microsporidian Species Nematocida sp1 Strain ERTm6 (ATCC PRA-372).</title>
        <authorList>
            <person name="Bakowski M.A."/>
            <person name="Priest M."/>
            <person name="Young S."/>
            <person name="Cuomo C.A."/>
            <person name="Troemel E.R."/>
        </authorList>
    </citation>
    <scope>NUCLEOTIDE SEQUENCE [LARGE SCALE GENOMIC DNA]</scope>
    <source>
        <strain evidence="3 4">ERTm6</strain>
    </source>
</reference>
<dbReference type="GeneID" id="77675645"/>
<name>A0A086J306_NEMA1</name>
<evidence type="ECO:0000313" key="3">
    <source>
        <dbReference type="EMBL" id="KFG26524.1"/>
    </source>
</evidence>
<evidence type="ECO:0000259" key="2">
    <source>
        <dbReference type="Pfam" id="PF16788"/>
    </source>
</evidence>
<comment type="caution">
    <text evidence="3">The sequence shown here is derived from an EMBL/GenBank/DDBJ whole genome shotgun (WGS) entry which is preliminary data.</text>
</comment>
<feature type="domain" description="ATF7-interacting protein protein binding" evidence="2">
    <location>
        <begin position="59"/>
        <end position="150"/>
    </location>
</feature>